<dbReference type="InterPro" id="IPR001584">
    <property type="entry name" value="Integrase_cat-core"/>
</dbReference>
<evidence type="ECO:0000313" key="3">
    <source>
        <dbReference type="EMBL" id="SUB00832.1"/>
    </source>
</evidence>
<sequence>MNRKPIQNGFIESFNERLRDELLNETLFSSLSHARAVLAIWQADYNGARPRSQLCWQPPDEFAATLNPRPALARRNTKSSAPLPTTSQAHQAKNQSRERTQNWMKLGGKVTSKLTRTPQVSRLARVWFSSADGSRVSR</sequence>
<evidence type="ECO:0000256" key="1">
    <source>
        <dbReference type="SAM" id="MobiDB-lite"/>
    </source>
</evidence>
<dbReference type="Proteomes" id="UP000255000">
    <property type="component" value="Unassembled WGS sequence"/>
</dbReference>
<dbReference type="PANTHER" id="PTHR47515">
    <property type="entry name" value="LOW CALCIUM RESPONSE LOCUS PROTEIN T"/>
    <property type="match status" value="1"/>
</dbReference>
<feature type="compositionally biased region" description="Polar residues" evidence="1">
    <location>
        <begin position="78"/>
        <end position="94"/>
    </location>
</feature>
<organism evidence="3 4">
    <name type="scientific">Pannonibacter phragmitetus</name>
    <dbReference type="NCBI Taxonomy" id="121719"/>
    <lineage>
        <taxon>Bacteria</taxon>
        <taxon>Pseudomonadati</taxon>
        <taxon>Pseudomonadota</taxon>
        <taxon>Alphaproteobacteria</taxon>
        <taxon>Hyphomicrobiales</taxon>
        <taxon>Stappiaceae</taxon>
        <taxon>Pannonibacter</taxon>
    </lineage>
</organism>
<dbReference type="EMBL" id="UGSK01000001">
    <property type="protein sequence ID" value="SUB00832.1"/>
    <property type="molecule type" value="Genomic_DNA"/>
</dbReference>
<proteinExistence type="predicted"/>
<accession>A0A378ZUA2</accession>
<dbReference type="PANTHER" id="PTHR47515:SF1">
    <property type="entry name" value="BLR2054 PROTEIN"/>
    <property type="match status" value="1"/>
</dbReference>
<dbReference type="Pfam" id="PF13683">
    <property type="entry name" value="rve_3"/>
    <property type="match status" value="1"/>
</dbReference>
<feature type="domain" description="Integrase catalytic" evidence="2">
    <location>
        <begin position="3"/>
        <end position="59"/>
    </location>
</feature>
<feature type="region of interest" description="Disordered" evidence="1">
    <location>
        <begin position="71"/>
        <end position="111"/>
    </location>
</feature>
<reference evidence="3 4" key="1">
    <citation type="submission" date="2018-06" db="EMBL/GenBank/DDBJ databases">
        <authorList>
            <consortium name="Pathogen Informatics"/>
            <person name="Doyle S."/>
        </authorList>
    </citation>
    <scope>NUCLEOTIDE SEQUENCE [LARGE SCALE GENOMIC DNA]</scope>
    <source>
        <strain evidence="3 4">NCTC13350</strain>
    </source>
</reference>
<dbReference type="SUPFAM" id="SSF53098">
    <property type="entry name" value="Ribonuclease H-like"/>
    <property type="match status" value="1"/>
</dbReference>
<protein>
    <recommendedName>
        <fullName evidence="2">Integrase catalytic domain-containing protein</fullName>
    </recommendedName>
</protein>
<dbReference type="AlphaFoldDB" id="A0A378ZUA2"/>
<name>A0A378ZUA2_9HYPH</name>
<evidence type="ECO:0000259" key="2">
    <source>
        <dbReference type="Pfam" id="PF13683"/>
    </source>
</evidence>
<dbReference type="GO" id="GO:0015074">
    <property type="term" value="P:DNA integration"/>
    <property type="evidence" value="ECO:0007669"/>
    <property type="project" value="InterPro"/>
</dbReference>
<dbReference type="InterPro" id="IPR012337">
    <property type="entry name" value="RNaseH-like_sf"/>
</dbReference>
<evidence type="ECO:0000313" key="4">
    <source>
        <dbReference type="Proteomes" id="UP000255000"/>
    </source>
</evidence>
<gene>
    <name evidence="3" type="ORF">NCTC13350_01757</name>
</gene>